<proteinExistence type="predicted"/>
<dbReference type="AlphaFoldDB" id="Q2RMP7"/>
<dbReference type="EMBL" id="CP000231">
    <property type="protein sequence ID" value="ABC24598.1"/>
    <property type="molecule type" value="Genomic_DNA"/>
</dbReference>
<reference evidence="2 3" key="1">
    <citation type="journal article" date="2011" name="Stand. Genomic Sci.">
        <title>Complete genome sequence of Rhodospirillum rubrum type strain (S1).</title>
        <authorList>
            <person name="Munk A.C."/>
            <person name="Copeland A."/>
            <person name="Lucas S."/>
            <person name="Lapidus A."/>
            <person name="Del Rio T.G."/>
            <person name="Barry K."/>
            <person name="Detter J.C."/>
            <person name="Hammon N."/>
            <person name="Israni S."/>
            <person name="Pitluck S."/>
            <person name="Brettin T."/>
            <person name="Bruce D."/>
            <person name="Han C."/>
            <person name="Tapia R."/>
            <person name="Gilna P."/>
            <person name="Schmutz J."/>
            <person name="Larimer F."/>
            <person name="Land M."/>
            <person name="Kyrpides N.C."/>
            <person name="Mavromatis K."/>
            <person name="Richardson P."/>
            <person name="Rohde M."/>
            <person name="Goker M."/>
            <person name="Klenk H.P."/>
            <person name="Zhang Y."/>
            <person name="Roberts G.P."/>
            <person name="Reslewic S."/>
            <person name="Schwartz D.C."/>
        </authorList>
    </citation>
    <scope>NUCLEOTIDE SEQUENCE [LARGE SCALE GENOMIC DNA]</scope>
    <source>
        <strain evidence="3">ATCC 11170 / ATH 1.1.1 / DSM 467 / LMG 4362 / NCIMB 8255 / S1</strain>
        <plasmid evidence="3">pRHORT</plasmid>
    </source>
</reference>
<keyword evidence="2" id="KW-0614">Plasmid</keyword>
<name>Q2RMP7_RHORT</name>
<sequence length="82" mass="9149">MAIARKPQTPPSLPKDLDAWVGEAGSDTPIGEPVRPKADHMVSLRLPRDLLERLDQNRMARLDKPTRGAWIKAAIAEKLDRV</sequence>
<organism evidence="2 3">
    <name type="scientific">Rhodospirillum rubrum (strain ATCC 11170 / ATH 1.1.1 / DSM 467 / LMG 4362 / NCIMB 8255 / S1)</name>
    <dbReference type="NCBI Taxonomy" id="269796"/>
    <lineage>
        <taxon>Bacteria</taxon>
        <taxon>Pseudomonadati</taxon>
        <taxon>Pseudomonadota</taxon>
        <taxon>Alphaproteobacteria</taxon>
        <taxon>Rhodospirillales</taxon>
        <taxon>Rhodospirillaceae</taxon>
        <taxon>Rhodospirillum</taxon>
    </lineage>
</organism>
<dbReference type="EnsemblBacteria" id="ABC24598">
    <property type="protein sequence ID" value="ABC24598"/>
    <property type="gene ID" value="Rru_B0002"/>
</dbReference>
<protein>
    <submittedName>
        <fullName evidence="2">Uncharacterized protein</fullName>
    </submittedName>
</protein>
<keyword evidence="3" id="KW-1185">Reference proteome</keyword>
<feature type="region of interest" description="Disordered" evidence="1">
    <location>
        <begin position="1"/>
        <end position="35"/>
    </location>
</feature>
<evidence type="ECO:0000256" key="1">
    <source>
        <dbReference type="SAM" id="MobiDB-lite"/>
    </source>
</evidence>
<dbReference type="Proteomes" id="UP000001929">
    <property type="component" value="Plasmid unnamed"/>
</dbReference>
<dbReference type="KEGG" id="rru:Rru_B0002"/>
<geneLocation type="plasmid" evidence="3">
    <name>pRHORT</name>
</geneLocation>
<evidence type="ECO:0000313" key="3">
    <source>
        <dbReference type="Proteomes" id="UP000001929"/>
    </source>
</evidence>
<gene>
    <name evidence="2" type="ordered locus">Rru_B0002</name>
</gene>
<dbReference type="GO" id="GO:0006355">
    <property type="term" value="P:regulation of DNA-templated transcription"/>
    <property type="evidence" value="ECO:0007669"/>
    <property type="project" value="InterPro"/>
</dbReference>
<accession>Q2RMP7</accession>
<dbReference type="HOGENOM" id="CLU_2556085_0_0_5"/>
<evidence type="ECO:0000313" key="2">
    <source>
        <dbReference type="EMBL" id="ABC24598.1"/>
    </source>
</evidence>